<dbReference type="InterPro" id="IPR051722">
    <property type="entry name" value="Endocytosis_PI4K-reg_protein"/>
</dbReference>
<keyword evidence="2" id="KW-1185">Reference proteome</keyword>
<feature type="non-terminal residue" evidence="1">
    <location>
        <position position="66"/>
    </location>
</feature>
<evidence type="ECO:0000313" key="1">
    <source>
        <dbReference type="EMBL" id="KAL0177501.1"/>
    </source>
</evidence>
<dbReference type="PANTHER" id="PTHR23083:SF475">
    <property type="entry name" value="TETRATRICOPEPTIDE REPEAT PROTEIN 7A"/>
    <property type="match status" value="1"/>
</dbReference>
<dbReference type="EMBL" id="JAMKFB020000013">
    <property type="protein sequence ID" value="KAL0177501.1"/>
    <property type="molecule type" value="Genomic_DNA"/>
</dbReference>
<dbReference type="Gene3D" id="1.25.40.10">
    <property type="entry name" value="Tetratricopeptide repeat domain"/>
    <property type="match status" value="1"/>
</dbReference>
<evidence type="ECO:0000313" key="2">
    <source>
        <dbReference type="Proteomes" id="UP001529510"/>
    </source>
</evidence>
<dbReference type="PANTHER" id="PTHR23083">
    <property type="entry name" value="TETRATRICOPEPTIDE REPEAT PROTEIN, TPR"/>
    <property type="match status" value="1"/>
</dbReference>
<dbReference type="InterPro" id="IPR011990">
    <property type="entry name" value="TPR-like_helical_dom_sf"/>
</dbReference>
<gene>
    <name evidence="1" type="ORF">M9458_026395</name>
</gene>
<name>A0ABD0PVR3_CIRMR</name>
<dbReference type="AlphaFoldDB" id="A0ABD0PVR3"/>
<sequence>MFMADGRMKEAQFCVQEAGTLFPASHSVLLLKGRVAELRGNDTEAKSLYDEALAINPRGHHILLHL</sequence>
<proteinExistence type="predicted"/>
<accession>A0ABD0PVR3</accession>
<comment type="caution">
    <text evidence="1">The sequence shown here is derived from an EMBL/GenBank/DDBJ whole genome shotgun (WGS) entry which is preliminary data.</text>
</comment>
<organism evidence="1 2">
    <name type="scientific">Cirrhinus mrigala</name>
    <name type="common">Mrigala</name>
    <dbReference type="NCBI Taxonomy" id="683832"/>
    <lineage>
        <taxon>Eukaryota</taxon>
        <taxon>Metazoa</taxon>
        <taxon>Chordata</taxon>
        <taxon>Craniata</taxon>
        <taxon>Vertebrata</taxon>
        <taxon>Euteleostomi</taxon>
        <taxon>Actinopterygii</taxon>
        <taxon>Neopterygii</taxon>
        <taxon>Teleostei</taxon>
        <taxon>Ostariophysi</taxon>
        <taxon>Cypriniformes</taxon>
        <taxon>Cyprinidae</taxon>
        <taxon>Labeoninae</taxon>
        <taxon>Labeonini</taxon>
        <taxon>Cirrhinus</taxon>
    </lineage>
</organism>
<protein>
    <submittedName>
        <fullName evidence="1">Uncharacterized protein</fullName>
    </submittedName>
</protein>
<reference evidence="1 2" key="1">
    <citation type="submission" date="2024-05" db="EMBL/GenBank/DDBJ databases">
        <title>Genome sequencing and assembly of Indian major carp, Cirrhinus mrigala (Hamilton, 1822).</title>
        <authorList>
            <person name="Mohindra V."/>
            <person name="Chowdhury L.M."/>
            <person name="Lal K."/>
            <person name="Jena J.K."/>
        </authorList>
    </citation>
    <scope>NUCLEOTIDE SEQUENCE [LARGE SCALE GENOMIC DNA]</scope>
    <source>
        <strain evidence="1">CM1030</strain>
        <tissue evidence="1">Blood</tissue>
    </source>
</reference>
<dbReference type="Proteomes" id="UP001529510">
    <property type="component" value="Unassembled WGS sequence"/>
</dbReference>
<dbReference type="SUPFAM" id="SSF48452">
    <property type="entry name" value="TPR-like"/>
    <property type="match status" value="1"/>
</dbReference>